<evidence type="ECO:0000256" key="3">
    <source>
        <dbReference type="ARBA" id="ARBA00010288"/>
    </source>
</evidence>
<gene>
    <name evidence="10" type="ORF">B296_00008210</name>
</gene>
<dbReference type="GO" id="GO:0006488">
    <property type="term" value="P:dolichol-linked oligosaccharide biosynthetic process"/>
    <property type="evidence" value="ECO:0007669"/>
    <property type="project" value="InterPro"/>
</dbReference>
<dbReference type="Proteomes" id="UP000287651">
    <property type="component" value="Unassembled WGS sequence"/>
</dbReference>
<comment type="similarity">
    <text evidence="3 9">Belongs to the RFT1 family.</text>
</comment>
<accession>A0A426Z6V9</accession>
<reference evidence="10 11" key="1">
    <citation type="journal article" date="2014" name="Agronomy (Basel)">
        <title>A Draft Genome Sequence for Ensete ventricosum, the Drought-Tolerant Tree Against Hunger.</title>
        <authorList>
            <person name="Harrison J."/>
            <person name="Moore K.A."/>
            <person name="Paszkiewicz K."/>
            <person name="Jones T."/>
            <person name="Grant M."/>
            <person name="Ambacheew D."/>
            <person name="Muzemil S."/>
            <person name="Studholme D.J."/>
        </authorList>
    </citation>
    <scope>NUCLEOTIDE SEQUENCE [LARGE SCALE GENOMIC DNA]</scope>
</reference>
<dbReference type="GO" id="GO:0034203">
    <property type="term" value="P:glycolipid translocation"/>
    <property type="evidence" value="ECO:0007669"/>
    <property type="project" value="TreeGrafter"/>
</dbReference>
<comment type="function">
    <text evidence="8 9">Intramembrane glycolipid transporter that operates in the biosynthetic pathway of dolichol-linked oligosaccharides, the glycan precursors employed in protein asparagine (N)-glycosylation. The sequential addition of sugars to dolichol pyrophosphate produces dolichol-linked oligosaccharides containing fourteen sugars, including two GlcNAcs, nine mannoses and three glucoses. Once assembled, the oligosaccharide is transferred from the lipid to nascent proteins by oligosaccharyltransferases. The assembly of dolichol-linked oligosaccharides begins on the cytosolic side of the endoplasmic reticulum membrane and finishes in its lumen. RFT1 could mediate the translocation of the cytosolically oriented intermediate DolPP-GlcNAc2Man5, produced by ALG11, into the ER lumen where dolichol-linked oligosaccharides assembly continues. However, the intramembrane lipid transporter activity could not be confirmed in vitro.</text>
</comment>
<evidence type="ECO:0000256" key="5">
    <source>
        <dbReference type="ARBA" id="ARBA00022824"/>
    </source>
</evidence>
<comment type="pathway">
    <text evidence="2">Protein modification; protein glycosylation.</text>
</comment>
<dbReference type="AlphaFoldDB" id="A0A426Z6V9"/>
<proteinExistence type="inferred from homology"/>
<dbReference type="PANTHER" id="PTHR13117:SF5">
    <property type="entry name" value="PROTEIN RFT1 HOMOLOG"/>
    <property type="match status" value="1"/>
</dbReference>
<dbReference type="EMBL" id="AMZH03008096">
    <property type="protein sequence ID" value="RRT59717.1"/>
    <property type="molecule type" value="Genomic_DNA"/>
</dbReference>
<organism evidence="10 11">
    <name type="scientific">Ensete ventricosum</name>
    <name type="common">Abyssinian banana</name>
    <name type="synonym">Musa ensete</name>
    <dbReference type="NCBI Taxonomy" id="4639"/>
    <lineage>
        <taxon>Eukaryota</taxon>
        <taxon>Viridiplantae</taxon>
        <taxon>Streptophyta</taxon>
        <taxon>Embryophyta</taxon>
        <taxon>Tracheophyta</taxon>
        <taxon>Spermatophyta</taxon>
        <taxon>Magnoliopsida</taxon>
        <taxon>Liliopsida</taxon>
        <taxon>Zingiberales</taxon>
        <taxon>Musaceae</taxon>
        <taxon>Ensete</taxon>
    </lineage>
</organism>
<keyword evidence="4 9" id="KW-0812">Transmembrane</keyword>
<keyword evidence="6 9" id="KW-1133">Transmembrane helix</keyword>
<name>A0A426Z6V9_ENSVE</name>
<feature type="transmembrane region" description="Helical" evidence="9">
    <location>
        <begin position="76"/>
        <end position="100"/>
    </location>
</feature>
<dbReference type="InterPro" id="IPR007594">
    <property type="entry name" value="RFT1"/>
</dbReference>
<comment type="caution">
    <text evidence="9">Lacks conserved residue(s) required for the propagation of feature annotation.</text>
</comment>
<feature type="transmembrane region" description="Helical" evidence="9">
    <location>
        <begin position="136"/>
        <end position="156"/>
    </location>
</feature>
<comment type="caution">
    <text evidence="10">The sequence shown here is derived from an EMBL/GenBank/DDBJ whole genome shotgun (WGS) entry which is preliminary data.</text>
</comment>
<feature type="transmembrane region" description="Helical" evidence="9">
    <location>
        <begin position="32"/>
        <end position="55"/>
    </location>
</feature>
<sequence>MDERVVGSSPAAAGKGAAPAAPRHNLVRTFKYLMGSYCFAALCRTVPSFDYLHLVSKSGRLSTCMHAHRYSTVEKGIVFALSQASYGACLLLGYWAYFVFFCINRYDLFPFRFDILSQSSQRIVKLRSSLVEALKVVLLIGLVVLAFGPSYSYTLVRLLYGRKWSDGEAPAALRYYCFYVTTLAMNGM</sequence>
<keyword evidence="5" id="KW-0256">Endoplasmic reticulum</keyword>
<comment type="subcellular location">
    <subcellularLocation>
        <location evidence="1 9">Endoplasmic reticulum membrane</location>
        <topology evidence="1 9">Multi-pass membrane protein</topology>
    </subcellularLocation>
</comment>
<evidence type="ECO:0000313" key="11">
    <source>
        <dbReference type="Proteomes" id="UP000287651"/>
    </source>
</evidence>
<evidence type="ECO:0000256" key="9">
    <source>
        <dbReference type="RuleBase" id="RU365067"/>
    </source>
</evidence>
<dbReference type="GO" id="GO:0005789">
    <property type="term" value="C:endoplasmic reticulum membrane"/>
    <property type="evidence" value="ECO:0007669"/>
    <property type="project" value="UniProtKB-SubCell"/>
</dbReference>
<dbReference type="Pfam" id="PF04506">
    <property type="entry name" value="Rft-1"/>
    <property type="match status" value="1"/>
</dbReference>
<keyword evidence="7 9" id="KW-0472">Membrane</keyword>
<evidence type="ECO:0000256" key="1">
    <source>
        <dbReference type="ARBA" id="ARBA00004477"/>
    </source>
</evidence>
<evidence type="ECO:0000256" key="6">
    <source>
        <dbReference type="ARBA" id="ARBA00022989"/>
    </source>
</evidence>
<dbReference type="PANTHER" id="PTHR13117">
    <property type="entry name" value="ENDOPLASMIC RETICULUM MULTISPAN TRANSMEMBRANE PROTEIN-RELATED"/>
    <property type="match status" value="1"/>
</dbReference>
<evidence type="ECO:0000256" key="7">
    <source>
        <dbReference type="ARBA" id="ARBA00023136"/>
    </source>
</evidence>
<evidence type="ECO:0000256" key="4">
    <source>
        <dbReference type="ARBA" id="ARBA00022692"/>
    </source>
</evidence>
<evidence type="ECO:0000256" key="8">
    <source>
        <dbReference type="ARBA" id="ARBA00045912"/>
    </source>
</evidence>
<evidence type="ECO:0000313" key="10">
    <source>
        <dbReference type="EMBL" id="RRT59717.1"/>
    </source>
</evidence>
<protein>
    <recommendedName>
        <fullName evidence="9">Protein RFT1 homolog</fullName>
    </recommendedName>
</protein>
<evidence type="ECO:0000256" key="2">
    <source>
        <dbReference type="ARBA" id="ARBA00004922"/>
    </source>
</evidence>